<dbReference type="InterPro" id="IPR020095">
    <property type="entry name" value="PsdUridine_synth_TruA_C"/>
</dbReference>
<comment type="caution">
    <text evidence="4">Lacks conserved residue(s) required for the propagation of feature annotation.</text>
</comment>
<evidence type="ECO:0000313" key="7">
    <source>
        <dbReference type="EMBL" id="RLE52608.1"/>
    </source>
</evidence>
<dbReference type="EC" id="5.4.99.12" evidence="4"/>
<keyword evidence="2 4" id="KW-0819">tRNA processing</keyword>
<feature type="binding site" evidence="4">
    <location>
        <position position="110"/>
    </location>
    <ligand>
        <name>substrate</name>
    </ligand>
</feature>
<evidence type="ECO:0000259" key="6">
    <source>
        <dbReference type="Pfam" id="PF01416"/>
    </source>
</evidence>
<dbReference type="GO" id="GO:0003723">
    <property type="term" value="F:RNA binding"/>
    <property type="evidence" value="ECO:0007669"/>
    <property type="project" value="InterPro"/>
</dbReference>
<proteinExistence type="inferred from homology"/>
<name>A0A497F111_9CREN</name>
<dbReference type="InterPro" id="IPR020094">
    <property type="entry name" value="TruA/RsuA/RluB/E/F_N"/>
</dbReference>
<protein>
    <recommendedName>
        <fullName evidence="4">tRNA pseudouridine synthase A</fullName>
        <ecNumber evidence="4">5.4.99.12</ecNumber>
    </recommendedName>
    <alternativeName>
        <fullName evidence="4">tRNA pseudouridine(38-40) synthase</fullName>
    </alternativeName>
    <alternativeName>
        <fullName evidence="4">tRNA pseudouridylate synthase I</fullName>
    </alternativeName>
    <alternativeName>
        <fullName evidence="4">tRNA-uridine isomerase I</fullName>
    </alternativeName>
</protein>
<dbReference type="EMBL" id="QMRA01000108">
    <property type="protein sequence ID" value="RLE52608.1"/>
    <property type="molecule type" value="Genomic_DNA"/>
</dbReference>
<gene>
    <name evidence="4" type="primary">truA</name>
    <name evidence="7" type="ORF">DRJ26_04490</name>
</gene>
<dbReference type="Gene3D" id="3.30.70.580">
    <property type="entry name" value="Pseudouridine synthase I, catalytic domain, N-terminal subdomain"/>
    <property type="match status" value="1"/>
</dbReference>
<evidence type="ECO:0000256" key="1">
    <source>
        <dbReference type="ARBA" id="ARBA00009375"/>
    </source>
</evidence>
<dbReference type="AlphaFoldDB" id="A0A497F111"/>
<dbReference type="InterPro" id="IPR020097">
    <property type="entry name" value="PsdUridine_synth_TruA_a/b_dom"/>
</dbReference>
<dbReference type="Pfam" id="PF01416">
    <property type="entry name" value="PseudoU_synth_1"/>
    <property type="match status" value="1"/>
</dbReference>
<dbReference type="HAMAP" id="MF_00171">
    <property type="entry name" value="TruA"/>
    <property type="match status" value="1"/>
</dbReference>
<evidence type="ECO:0000256" key="5">
    <source>
        <dbReference type="RuleBase" id="RU003792"/>
    </source>
</evidence>
<dbReference type="GO" id="GO:0160147">
    <property type="term" value="F:tRNA pseudouridine(38-40) synthase activity"/>
    <property type="evidence" value="ECO:0007669"/>
    <property type="project" value="UniProtKB-EC"/>
</dbReference>
<keyword evidence="3 4" id="KW-0413">Isomerase</keyword>
<comment type="caution">
    <text evidence="7">The sequence shown here is derived from an EMBL/GenBank/DDBJ whole genome shotgun (WGS) entry which is preliminary data.</text>
</comment>
<evidence type="ECO:0000256" key="4">
    <source>
        <dbReference type="HAMAP-Rule" id="MF_00171"/>
    </source>
</evidence>
<dbReference type="GO" id="GO:0031119">
    <property type="term" value="P:tRNA pseudouridine synthesis"/>
    <property type="evidence" value="ECO:0007669"/>
    <property type="project" value="UniProtKB-UniRule"/>
</dbReference>
<feature type="active site" description="Nucleophile" evidence="4">
    <location>
        <position position="56"/>
    </location>
</feature>
<dbReference type="Proteomes" id="UP000269499">
    <property type="component" value="Unassembled WGS sequence"/>
</dbReference>
<dbReference type="Gene3D" id="3.30.70.660">
    <property type="entry name" value="Pseudouridine synthase I, catalytic domain, C-terminal subdomain"/>
    <property type="match status" value="1"/>
</dbReference>
<dbReference type="NCBIfam" id="TIGR00071">
    <property type="entry name" value="hisT_truA"/>
    <property type="match status" value="1"/>
</dbReference>
<comment type="catalytic activity">
    <reaction evidence="4 5">
        <text>uridine(38/39/40) in tRNA = pseudouridine(38/39/40) in tRNA</text>
        <dbReference type="Rhea" id="RHEA:22376"/>
        <dbReference type="Rhea" id="RHEA-COMP:10085"/>
        <dbReference type="Rhea" id="RHEA-COMP:10087"/>
        <dbReference type="ChEBI" id="CHEBI:65314"/>
        <dbReference type="ChEBI" id="CHEBI:65315"/>
        <dbReference type="EC" id="5.4.99.12"/>
    </reaction>
</comment>
<evidence type="ECO:0000313" key="8">
    <source>
        <dbReference type="Proteomes" id="UP000269499"/>
    </source>
</evidence>
<evidence type="ECO:0000256" key="2">
    <source>
        <dbReference type="ARBA" id="ARBA00022694"/>
    </source>
</evidence>
<dbReference type="PANTHER" id="PTHR11142:SF0">
    <property type="entry name" value="TRNA PSEUDOURIDINE SYNTHASE-LIKE 1"/>
    <property type="match status" value="1"/>
</dbReference>
<dbReference type="SUPFAM" id="SSF55120">
    <property type="entry name" value="Pseudouridine synthase"/>
    <property type="match status" value="1"/>
</dbReference>
<sequence length="293" mass="33552">MEAQRYAVKVFYLGYRYYGFQRQPDVPTVEGKIIKTLTSLNILSEEPKYTAASRTDRGAHAIGQTIAFNAKTELNLNEVNNKLPPDITLWATAKVPEKFNARRKALYRHYKYIVENPGVNLDKVNQALKYIIGVHDFKNLCYKANRTTVRRIYLAKARKIDNKYLEYDFYGASFARGLIRKTVTATLQVGLGEMSLEEFKQLLNPSHTPTRGIKPATPEGLFLVDAFYPIAFTVNPEAAKRVEKTLTEELQQQKLTPKLLEVMLVDFKKLLREMKEQARQISKWTSSSSSSTK</sequence>
<comment type="similarity">
    <text evidence="1 4 5">Belongs to the tRNA pseudouridine synthase TruA family.</text>
</comment>
<reference evidence="7 8" key="1">
    <citation type="submission" date="2018-06" db="EMBL/GenBank/DDBJ databases">
        <title>Extensive metabolic versatility and redundancy in microbially diverse, dynamic hydrothermal sediments.</title>
        <authorList>
            <person name="Dombrowski N."/>
            <person name="Teske A."/>
            <person name="Baker B.J."/>
        </authorList>
    </citation>
    <scope>NUCLEOTIDE SEQUENCE [LARGE SCALE GENOMIC DNA]</scope>
    <source>
        <strain evidence="7">B20_G2</strain>
    </source>
</reference>
<feature type="domain" description="Pseudouridine synthase I TruA alpha/beta" evidence="6">
    <location>
        <begin position="127"/>
        <end position="229"/>
    </location>
</feature>
<dbReference type="InterPro" id="IPR001406">
    <property type="entry name" value="PsdUridine_synth_TruA"/>
</dbReference>
<dbReference type="PANTHER" id="PTHR11142">
    <property type="entry name" value="PSEUDOURIDYLATE SYNTHASE"/>
    <property type="match status" value="1"/>
</dbReference>
<evidence type="ECO:0000256" key="3">
    <source>
        <dbReference type="ARBA" id="ARBA00023235"/>
    </source>
</evidence>
<accession>A0A497F111</accession>
<dbReference type="InterPro" id="IPR020103">
    <property type="entry name" value="PsdUridine_synth_cat_dom_sf"/>
</dbReference>
<organism evidence="7 8">
    <name type="scientific">Thermoproteota archaeon</name>
    <dbReference type="NCBI Taxonomy" id="2056631"/>
    <lineage>
        <taxon>Archaea</taxon>
        <taxon>Thermoproteota</taxon>
    </lineage>
</organism>
<comment type="function">
    <text evidence="4">Formation of pseudouridine at positions 38, 39 and 40 in the anticodon stem and loop of transfer RNAs.</text>
</comment>